<dbReference type="InterPro" id="IPR029058">
    <property type="entry name" value="AB_hydrolase_fold"/>
</dbReference>
<feature type="signal peptide" evidence="2">
    <location>
        <begin position="1"/>
        <end position="25"/>
    </location>
</feature>
<dbReference type="InterPro" id="IPR050309">
    <property type="entry name" value="Type-B_Carboxylest/Lipase"/>
</dbReference>
<dbReference type="EMBL" id="VLLL01000005">
    <property type="protein sequence ID" value="TWJ15606.1"/>
    <property type="molecule type" value="Genomic_DNA"/>
</dbReference>
<protein>
    <submittedName>
        <fullName evidence="4">Para-nitrobenzyl esterase</fullName>
    </submittedName>
</protein>
<reference evidence="4 5" key="1">
    <citation type="journal article" date="2013" name="Stand. Genomic Sci.">
        <title>Genomic Encyclopedia of Type Strains, Phase I: The one thousand microbial genomes (KMG-I) project.</title>
        <authorList>
            <person name="Kyrpides N.C."/>
            <person name="Woyke T."/>
            <person name="Eisen J.A."/>
            <person name="Garrity G."/>
            <person name="Lilburn T.G."/>
            <person name="Beck B.J."/>
            <person name="Whitman W.B."/>
            <person name="Hugenholtz P."/>
            <person name="Klenk H.P."/>
        </authorList>
    </citation>
    <scope>NUCLEOTIDE SEQUENCE [LARGE SCALE GENOMIC DNA]</scope>
    <source>
        <strain evidence="4 5">DSM 45044</strain>
    </source>
</reference>
<feature type="compositionally biased region" description="Polar residues" evidence="1">
    <location>
        <begin position="88"/>
        <end position="97"/>
    </location>
</feature>
<evidence type="ECO:0000259" key="3">
    <source>
        <dbReference type="Pfam" id="PF00135"/>
    </source>
</evidence>
<proteinExistence type="predicted"/>
<dbReference type="Gene3D" id="3.40.50.1820">
    <property type="entry name" value="alpha/beta hydrolase"/>
    <property type="match status" value="1"/>
</dbReference>
<feature type="region of interest" description="Disordered" evidence="1">
    <location>
        <begin position="67"/>
        <end position="97"/>
    </location>
</feature>
<dbReference type="PANTHER" id="PTHR11559">
    <property type="entry name" value="CARBOXYLESTERASE"/>
    <property type="match status" value="1"/>
</dbReference>
<evidence type="ECO:0000256" key="1">
    <source>
        <dbReference type="SAM" id="MobiDB-lite"/>
    </source>
</evidence>
<keyword evidence="5" id="KW-1185">Reference proteome</keyword>
<evidence type="ECO:0000313" key="5">
    <source>
        <dbReference type="Proteomes" id="UP000321617"/>
    </source>
</evidence>
<dbReference type="SUPFAM" id="SSF53474">
    <property type="entry name" value="alpha/beta-Hydrolases"/>
    <property type="match status" value="1"/>
</dbReference>
<evidence type="ECO:0000313" key="4">
    <source>
        <dbReference type="EMBL" id="TWJ15606.1"/>
    </source>
</evidence>
<feature type="domain" description="Carboxylesterase type B" evidence="3">
    <location>
        <begin position="36"/>
        <end position="508"/>
    </location>
</feature>
<sequence>MRRGRTTALVVTAVVALLAAGTALAERPEENRMARSTVHTDAGVLRGTVADDHRSFEGIPYAAAPKGELRWRPPQPVKPWRGVRDATSPGSPCPQTGTPYGGEEVLEEDCLYLNVTTPVSGPRDKPVVVWIHGNGTIGSGDVFDARRLATRGDVVVVTINYRMGVFGAFGHPELPESGVLGLRDQRAALQWVQRNAEAFGGDPSNVTLFGVSFGATAISGHMMSPESHGLFHRAILHSGFTVMDAPSGAIYPFLEELPRYGWTTDAQVRETGAAVAAELGCGEASDVMACLRAKPVKELLAYPSVMNIFQSYALGSAELPGDPATALAAGEFARVPVLAGSTLDEHRTMVAIRVLSGYPIEDATQYTAALRQAFGEDAEAVEREYPFADYRNGNEAFAQVMTDRMWARATLRQHTALAGHTEVYAYEFADRNPPQEFPFPPEVEPGAYHNADISYLFRDPEFEAELSPAQLRLSDTMIDYWTAFARNGDPRTPGAPEWERFDTTGTVLGLAPGDGGIAPVDFAAEHRLEFWERMP</sequence>
<dbReference type="Pfam" id="PF00135">
    <property type="entry name" value="COesterase"/>
    <property type="match status" value="1"/>
</dbReference>
<name>A0A562VCJ7_9ACTN</name>
<dbReference type="Proteomes" id="UP000321617">
    <property type="component" value="Unassembled WGS sequence"/>
</dbReference>
<dbReference type="RefSeq" id="WP_211354312.1">
    <property type="nucleotide sequence ID" value="NZ_BAABIJ010000001.1"/>
</dbReference>
<dbReference type="InterPro" id="IPR002018">
    <property type="entry name" value="CarbesteraseB"/>
</dbReference>
<organism evidence="4 5">
    <name type="scientific">Stackebrandtia albiflava</name>
    <dbReference type="NCBI Taxonomy" id="406432"/>
    <lineage>
        <taxon>Bacteria</taxon>
        <taxon>Bacillati</taxon>
        <taxon>Actinomycetota</taxon>
        <taxon>Actinomycetes</taxon>
        <taxon>Glycomycetales</taxon>
        <taxon>Glycomycetaceae</taxon>
        <taxon>Stackebrandtia</taxon>
    </lineage>
</organism>
<comment type="caution">
    <text evidence="4">The sequence shown here is derived from an EMBL/GenBank/DDBJ whole genome shotgun (WGS) entry which is preliminary data.</text>
</comment>
<gene>
    <name evidence="4" type="ORF">LX16_1317</name>
</gene>
<keyword evidence="2" id="KW-0732">Signal</keyword>
<evidence type="ECO:0000256" key="2">
    <source>
        <dbReference type="SAM" id="SignalP"/>
    </source>
</evidence>
<feature type="chain" id="PRO_5021865920" evidence="2">
    <location>
        <begin position="26"/>
        <end position="535"/>
    </location>
</feature>
<accession>A0A562VCJ7</accession>
<dbReference type="AlphaFoldDB" id="A0A562VCJ7"/>